<protein>
    <recommendedName>
        <fullName evidence="3">Transcription factor Iwr1 domain-containing protein</fullName>
    </recommendedName>
</protein>
<dbReference type="EMBL" id="LFWA01000011">
    <property type="protein sequence ID" value="KTW28699.1"/>
    <property type="molecule type" value="Genomic_DNA"/>
</dbReference>
<evidence type="ECO:0000313" key="4">
    <source>
        <dbReference type="EMBL" id="KTW28699.1"/>
    </source>
</evidence>
<evidence type="ECO:0000256" key="2">
    <source>
        <dbReference type="SAM" id="MobiDB-lite"/>
    </source>
</evidence>
<dbReference type="GO" id="GO:0006606">
    <property type="term" value="P:protein import into nucleus"/>
    <property type="evidence" value="ECO:0007669"/>
    <property type="project" value="InterPro"/>
</dbReference>
<accession>A0A0W4ZJZ2</accession>
<dbReference type="InterPro" id="IPR013883">
    <property type="entry name" value="TF_Iwr1_dom"/>
</dbReference>
<dbReference type="VEuPathDB" id="FungiDB:T551_02549"/>
<proteinExistence type="inferred from homology"/>
<evidence type="ECO:0000313" key="5">
    <source>
        <dbReference type="Proteomes" id="UP000053447"/>
    </source>
</evidence>
<dbReference type="OrthoDB" id="6255506at2759"/>
<feature type="compositionally biased region" description="Acidic residues" evidence="2">
    <location>
        <begin position="182"/>
        <end position="194"/>
    </location>
</feature>
<dbReference type="AlphaFoldDB" id="A0A0W4ZJZ2"/>
<dbReference type="STRING" id="1408657.A0A0W4ZJZ2"/>
<dbReference type="PANTHER" id="PTHR28063">
    <property type="entry name" value="RNA POLYMERASE II NUCLEAR LOCALIZATION PROTEIN IWR1"/>
    <property type="match status" value="1"/>
</dbReference>
<feature type="region of interest" description="Disordered" evidence="2">
    <location>
        <begin position="13"/>
        <end position="32"/>
    </location>
</feature>
<evidence type="ECO:0000256" key="1">
    <source>
        <dbReference type="ARBA" id="ARBA00010218"/>
    </source>
</evidence>
<organism evidence="4 5">
    <name type="scientific">Pneumocystis jirovecii (strain RU7)</name>
    <name type="common">Human pneumocystis pneumonia agent</name>
    <dbReference type="NCBI Taxonomy" id="1408657"/>
    <lineage>
        <taxon>Eukaryota</taxon>
        <taxon>Fungi</taxon>
        <taxon>Dikarya</taxon>
        <taxon>Ascomycota</taxon>
        <taxon>Taphrinomycotina</taxon>
        <taxon>Pneumocystomycetes</taxon>
        <taxon>Pneumocystaceae</taxon>
        <taxon>Pneumocystis</taxon>
    </lineage>
</organism>
<keyword evidence="5" id="KW-1185">Reference proteome</keyword>
<dbReference type="GeneID" id="28941067"/>
<dbReference type="Proteomes" id="UP000053447">
    <property type="component" value="Unassembled WGS sequence"/>
</dbReference>
<feature type="compositionally biased region" description="Acidic residues" evidence="2">
    <location>
        <begin position="159"/>
        <end position="173"/>
    </location>
</feature>
<dbReference type="RefSeq" id="XP_018229034.1">
    <property type="nucleotide sequence ID" value="XM_018374812.1"/>
</dbReference>
<sequence>MLQIKRKHNEEPIPLLFMAESSDPSGSISPFKRKKKENDYVFILSETVQNESIKEYLQKQEGKQITKAKKQSEWPPVYTLEKILSNELKNPTNCYEISPNKNRKSLESDQPSPMNNYVYDMYVPLVYTPDEPLPTSQYGVLMVKENENISFFEDTLNSSEEDENSEEDEDSNAEDFYRNTYPDEDTWPTSDTEEYESKSSLY</sequence>
<reference evidence="5" key="1">
    <citation type="journal article" date="2016" name="Nat. Commun.">
        <title>Genome analysis of three Pneumocystis species reveals adaptation mechanisms to life exclusively in mammalian hosts.</title>
        <authorList>
            <person name="Ma L."/>
            <person name="Chen Z."/>
            <person name="Huang D.W."/>
            <person name="Kutty G."/>
            <person name="Ishihara M."/>
            <person name="Wang H."/>
            <person name="Abouelleil A."/>
            <person name="Bishop L."/>
            <person name="Davey E."/>
            <person name="Deng R."/>
            <person name="Deng X."/>
            <person name="Fan L."/>
            <person name="Fantoni G."/>
            <person name="Fitzgerald M."/>
            <person name="Gogineni E."/>
            <person name="Goldberg J.M."/>
            <person name="Handley G."/>
            <person name="Hu X."/>
            <person name="Huber C."/>
            <person name="Jiao X."/>
            <person name="Jones K."/>
            <person name="Levin J.Z."/>
            <person name="Liu Y."/>
            <person name="Macdonald P."/>
            <person name="Melnikov A."/>
            <person name="Raley C."/>
            <person name="Sassi M."/>
            <person name="Sherman B.T."/>
            <person name="Song X."/>
            <person name="Sykes S."/>
            <person name="Tran B."/>
            <person name="Walsh L."/>
            <person name="Xia Y."/>
            <person name="Yang J."/>
            <person name="Young S."/>
            <person name="Zeng Q."/>
            <person name="Zheng X."/>
            <person name="Stephens R."/>
            <person name="Nusbaum C."/>
            <person name="Birren B.W."/>
            <person name="Azadi P."/>
            <person name="Lempicki R.A."/>
            <person name="Cuomo C.A."/>
            <person name="Kovacs J.A."/>
        </authorList>
    </citation>
    <scope>NUCLEOTIDE SEQUENCE [LARGE SCALE GENOMIC DNA]</scope>
    <source>
        <strain evidence="5">RU7</strain>
    </source>
</reference>
<feature type="region of interest" description="Disordered" evidence="2">
    <location>
        <begin position="91"/>
        <end position="113"/>
    </location>
</feature>
<feature type="domain" description="Transcription factor Iwr1" evidence="3">
    <location>
        <begin position="116"/>
        <end position="185"/>
    </location>
</feature>
<gene>
    <name evidence="4" type="ORF">T551_02549</name>
</gene>
<feature type="region of interest" description="Disordered" evidence="2">
    <location>
        <begin position="152"/>
        <end position="202"/>
    </location>
</feature>
<dbReference type="InterPro" id="IPR040150">
    <property type="entry name" value="Iwr1"/>
</dbReference>
<comment type="similarity">
    <text evidence="1">Belongs to the IWR1/SLC7A6OS family.</text>
</comment>
<dbReference type="PANTHER" id="PTHR28063:SF1">
    <property type="entry name" value="RNA POLYMERASE II NUCLEAR LOCALIZATION PROTEIN IWR1"/>
    <property type="match status" value="1"/>
</dbReference>
<comment type="caution">
    <text evidence="4">The sequence shown here is derived from an EMBL/GenBank/DDBJ whole genome shotgun (WGS) entry which is preliminary data.</text>
</comment>
<dbReference type="eggNOG" id="ENOG502SE90">
    <property type="taxonomic scope" value="Eukaryota"/>
</dbReference>
<dbReference type="Pfam" id="PF08574">
    <property type="entry name" value="Iwr1"/>
    <property type="match status" value="1"/>
</dbReference>
<name>A0A0W4ZJZ2_PNEJ7</name>
<evidence type="ECO:0000259" key="3">
    <source>
        <dbReference type="Pfam" id="PF08574"/>
    </source>
</evidence>